<dbReference type="InterPro" id="IPR005467">
    <property type="entry name" value="His_kinase_dom"/>
</dbReference>
<dbReference type="PRINTS" id="PR00344">
    <property type="entry name" value="BCTRLSENSOR"/>
</dbReference>
<dbReference type="PROSITE" id="PS50109">
    <property type="entry name" value="HIS_KIN"/>
    <property type="match status" value="1"/>
</dbReference>
<keyword evidence="4" id="KW-0547">Nucleotide-binding</keyword>
<evidence type="ECO:0000256" key="1">
    <source>
        <dbReference type="ARBA" id="ARBA00000085"/>
    </source>
</evidence>
<dbReference type="SUPFAM" id="SSF47384">
    <property type="entry name" value="Homodimeric domain of signal transducing histidine kinase"/>
    <property type="match status" value="1"/>
</dbReference>
<dbReference type="GO" id="GO:0005524">
    <property type="term" value="F:ATP binding"/>
    <property type="evidence" value="ECO:0007669"/>
    <property type="project" value="UniProtKB-KW"/>
</dbReference>
<keyword evidence="5" id="KW-1185">Reference proteome</keyword>
<dbReference type="SMART" id="SM00065">
    <property type="entry name" value="GAF"/>
    <property type="match status" value="1"/>
</dbReference>
<dbReference type="EMBL" id="JAKUMG010000001">
    <property type="protein sequence ID" value="MDI4667910.1"/>
    <property type="molecule type" value="Genomic_DNA"/>
</dbReference>
<dbReference type="InterPro" id="IPR003594">
    <property type="entry name" value="HATPase_dom"/>
</dbReference>
<evidence type="ECO:0000259" key="3">
    <source>
        <dbReference type="PROSITE" id="PS50109"/>
    </source>
</evidence>
<dbReference type="InterPro" id="IPR004358">
    <property type="entry name" value="Sig_transdc_His_kin-like_C"/>
</dbReference>
<name>A0ABT6TY09_9GAMM</name>
<dbReference type="InterPro" id="IPR036890">
    <property type="entry name" value="HATPase_C_sf"/>
</dbReference>
<dbReference type="SMART" id="SM00387">
    <property type="entry name" value="HATPase_c"/>
    <property type="match status" value="1"/>
</dbReference>
<evidence type="ECO:0000256" key="2">
    <source>
        <dbReference type="ARBA" id="ARBA00012438"/>
    </source>
</evidence>
<evidence type="ECO:0000313" key="5">
    <source>
        <dbReference type="Proteomes" id="UP001156974"/>
    </source>
</evidence>
<dbReference type="InterPro" id="IPR036097">
    <property type="entry name" value="HisK_dim/P_sf"/>
</dbReference>
<evidence type="ECO:0000313" key="4">
    <source>
        <dbReference type="EMBL" id="MDI4667910.1"/>
    </source>
</evidence>
<dbReference type="Gene3D" id="1.10.287.130">
    <property type="match status" value="1"/>
</dbReference>
<dbReference type="RefSeq" id="WP_175082246.1">
    <property type="nucleotide sequence ID" value="NZ_JAKUMG010000001.1"/>
</dbReference>
<dbReference type="EC" id="2.7.13.3" evidence="2"/>
<dbReference type="Pfam" id="PF02518">
    <property type="entry name" value="HATPase_c"/>
    <property type="match status" value="1"/>
</dbReference>
<gene>
    <name evidence="4" type="ORF">MKZ47_02175</name>
</gene>
<comment type="caution">
    <text evidence="4">The sequence shown here is derived from an EMBL/GenBank/DDBJ whole genome shotgun (WGS) entry which is preliminary data.</text>
</comment>
<accession>A0ABT6TY09</accession>
<protein>
    <recommendedName>
        <fullName evidence="2">histidine kinase</fullName>
        <ecNumber evidence="2">2.7.13.3</ecNumber>
    </recommendedName>
</protein>
<dbReference type="CDD" id="cd00075">
    <property type="entry name" value="HATPase"/>
    <property type="match status" value="1"/>
</dbReference>
<organism evidence="4 5">
    <name type="scientific">Pseudoalteromonas shioyasakiensis</name>
    <dbReference type="NCBI Taxonomy" id="1190813"/>
    <lineage>
        <taxon>Bacteria</taxon>
        <taxon>Pseudomonadati</taxon>
        <taxon>Pseudomonadota</taxon>
        <taxon>Gammaproteobacteria</taxon>
        <taxon>Alteromonadales</taxon>
        <taxon>Pseudoalteromonadaceae</taxon>
        <taxon>Pseudoalteromonas</taxon>
    </lineage>
</organism>
<dbReference type="PANTHER" id="PTHR43065">
    <property type="entry name" value="SENSOR HISTIDINE KINASE"/>
    <property type="match status" value="1"/>
</dbReference>
<feature type="domain" description="Histidine kinase" evidence="3">
    <location>
        <begin position="174"/>
        <end position="403"/>
    </location>
</feature>
<dbReference type="PANTHER" id="PTHR43065:SF42">
    <property type="entry name" value="TWO-COMPONENT SENSOR PPRA"/>
    <property type="match status" value="1"/>
</dbReference>
<dbReference type="SUPFAM" id="SSF55874">
    <property type="entry name" value="ATPase domain of HSP90 chaperone/DNA topoisomerase II/histidine kinase"/>
    <property type="match status" value="1"/>
</dbReference>
<comment type="catalytic activity">
    <reaction evidence="1">
        <text>ATP + protein L-histidine = ADP + protein N-phospho-L-histidine.</text>
        <dbReference type="EC" id="2.7.13.3"/>
    </reaction>
</comment>
<dbReference type="Proteomes" id="UP001156974">
    <property type="component" value="Unassembled WGS sequence"/>
</dbReference>
<proteinExistence type="predicted"/>
<dbReference type="InterPro" id="IPR029016">
    <property type="entry name" value="GAF-like_dom_sf"/>
</dbReference>
<dbReference type="Gene3D" id="3.30.565.10">
    <property type="entry name" value="Histidine kinase-like ATPase, C-terminal domain"/>
    <property type="match status" value="1"/>
</dbReference>
<dbReference type="InterPro" id="IPR003018">
    <property type="entry name" value="GAF"/>
</dbReference>
<dbReference type="Gene3D" id="3.30.450.40">
    <property type="match status" value="1"/>
</dbReference>
<sequence>MSLKMYQLDYDELVQSWNKTLEVLALFADVPVALVMKVENNIISVFSKNNNQDNPYEIGDSEELEDSGLYCEHVVKTQNLLNIPNALIDEDWKENPDIKLNMISYLGLPICAGDTTPFGTICILDSKPHEYNEPVIKLLETIKQSFETQLKLLHQQKQAFEQQQFAELATLIRGIAHELNTPLGNCITAVDVTRLAVKETQTRLIKKRLSQQTLQNTLETLLNTNELLDRNLTSSAYKIRILQDLLYTKSQSSKTIMTLEQLSESLYKHLDEQIKHRGIKLDINYQKPHSQIEVDIDLLKQVLFILLQNSIEHAFNNITDPLIEIDIFDFDEVLKIHYTDNGTGISSTELSSIFTPFYKGKNNQSGIGLGLSIAKKIVSQQLQGDICVQESDVGAHFLISLPK</sequence>
<keyword evidence="4" id="KW-0067">ATP-binding</keyword>
<reference evidence="4 5" key="1">
    <citation type="submission" date="2022-02" db="EMBL/GenBank/DDBJ databases">
        <title>Genome analysis of Beneficial Microorganisms for Coral consortium from Pocillopora damicornis.</title>
        <authorList>
            <person name="Rosado P.M."/>
            <person name="Cardoso P.M."/>
            <person name="Rosado J.G."/>
            <person name="Schultz J."/>
            <person name="Rocha U."/>
            <person name="Costa T.K."/>
            <person name="Peixoto R.S."/>
        </authorList>
    </citation>
    <scope>NUCLEOTIDE SEQUENCE [LARGE SCALE GENOMIC DNA]</scope>
    <source>
        <strain evidence="4 5">BMC5</strain>
    </source>
</reference>
<dbReference type="SUPFAM" id="SSF55781">
    <property type="entry name" value="GAF domain-like"/>
    <property type="match status" value="1"/>
</dbReference>